<dbReference type="Gene3D" id="3.30.310.50">
    <property type="entry name" value="Alpha-D-phosphohexomutase, C-terminal domain"/>
    <property type="match status" value="1"/>
</dbReference>
<reference evidence="9" key="1">
    <citation type="submission" date="2021-04" db="EMBL/GenBank/DDBJ databases">
        <authorList>
            <consortium name="Molecular Ecology Group"/>
        </authorList>
    </citation>
    <scope>NUCLEOTIDE SEQUENCE</scope>
</reference>
<keyword evidence="4" id="KW-0963">Cytoplasm</keyword>
<evidence type="ECO:0000256" key="6">
    <source>
        <dbReference type="ARBA" id="ARBA00023242"/>
    </source>
</evidence>
<comment type="similarity">
    <text evidence="3">Belongs to the CTAG/PCC1 family.</text>
</comment>
<dbReference type="Pfam" id="PF09341">
    <property type="entry name" value="Pcc1"/>
    <property type="match status" value="1"/>
</dbReference>
<evidence type="ECO:0000256" key="3">
    <source>
        <dbReference type="ARBA" id="ARBA00007073"/>
    </source>
</evidence>
<proteinExistence type="inferred from homology"/>
<dbReference type="OrthoDB" id="10025739at2759"/>
<dbReference type="AlphaFoldDB" id="A0A8S3YPF1"/>
<comment type="subcellular location">
    <subcellularLocation>
        <location evidence="2">Cytoplasm</location>
    </subcellularLocation>
    <subcellularLocation>
        <location evidence="1">Nucleus</location>
    </subcellularLocation>
</comment>
<dbReference type="GO" id="GO:0000408">
    <property type="term" value="C:EKC/KEOPS complex"/>
    <property type="evidence" value="ECO:0007669"/>
    <property type="project" value="TreeGrafter"/>
</dbReference>
<dbReference type="Proteomes" id="UP000678393">
    <property type="component" value="Unassembled WGS sequence"/>
</dbReference>
<evidence type="ECO:0000256" key="7">
    <source>
        <dbReference type="ARBA" id="ARBA00053047"/>
    </source>
</evidence>
<evidence type="ECO:0000256" key="5">
    <source>
        <dbReference type="ARBA" id="ARBA00022694"/>
    </source>
</evidence>
<dbReference type="InterPro" id="IPR015419">
    <property type="entry name" value="CTAG/Pcc1"/>
</dbReference>
<gene>
    <name evidence="9" type="ORF">CUNI_LOCUS2873</name>
</gene>
<dbReference type="EMBL" id="CAJHNH020000385">
    <property type="protein sequence ID" value="CAG5117315.1"/>
    <property type="molecule type" value="Genomic_DNA"/>
</dbReference>
<evidence type="ECO:0000256" key="8">
    <source>
        <dbReference type="ARBA" id="ARBA00076355"/>
    </source>
</evidence>
<name>A0A8S3YPF1_9EUPU</name>
<keyword evidence="10" id="KW-1185">Reference proteome</keyword>
<dbReference type="GO" id="GO:0070525">
    <property type="term" value="P:tRNA threonylcarbamoyladenosine metabolic process"/>
    <property type="evidence" value="ECO:0007669"/>
    <property type="project" value="TreeGrafter"/>
</dbReference>
<feature type="non-terminal residue" evidence="9">
    <location>
        <position position="78"/>
    </location>
</feature>
<comment type="caution">
    <text evidence="9">The sequence shown here is derived from an EMBL/GenBank/DDBJ whole genome shotgun (WGS) entry which is preliminary data.</text>
</comment>
<dbReference type="PANTHER" id="PTHR31283:SF5">
    <property type="entry name" value="EKC_KEOPS COMPLEX SUBUNIT LAGE3"/>
    <property type="match status" value="1"/>
</dbReference>
<keyword evidence="6" id="KW-0539">Nucleus</keyword>
<evidence type="ECO:0000313" key="10">
    <source>
        <dbReference type="Proteomes" id="UP000678393"/>
    </source>
</evidence>
<comment type="function">
    <text evidence="7">Component of the EKC/KEOPS complex that is required for the formation of a threonylcarbamoyl group on adenosine at position 37 (t(6)A37) in tRNAs that read codons beginning with adenine. The complex is probably involved in the transfer of the threonylcarbamoyl moiety of threonylcarbamoyl-AMP (TC-AMP) to the N6 group of A37. LAGE3 functions as a dimerization module for the complex.</text>
</comment>
<sequence>DLHVPFPSDREAEIAHGSLSVDKEPKRGGVRRTLSVKGSVMHVHFEAEESRTLRVSINSFFEHLRLVSQTMESFGPPR</sequence>
<evidence type="ECO:0000256" key="4">
    <source>
        <dbReference type="ARBA" id="ARBA00022490"/>
    </source>
</evidence>
<dbReference type="PANTHER" id="PTHR31283">
    <property type="entry name" value="EKC/KEOPS COMPLEX SUBUNIT PCC1 FAMILY MEMBER"/>
    <property type="match status" value="1"/>
</dbReference>
<evidence type="ECO:0000313" key="9">
    <source>
        <dbReference type="EMBL" id="CAG5117315.1"/>
    </source>
</evidence>
<dbReference type="GO" id="GO:0008033">
    <property type="term" value="P:tRNA processing"/>
    <property type="evidence" value="ECO:0007669"/>
    <property type="project" value="UniProtKB-KW"/>
</dbReference>
<protein>
    <recommendedName>
        <fullName evidence="8">L antigen family member 3</fullName>
    </recommendedName>
</protein>
<keyword evidence="5" id="KW-0819">tRNA processing</keyword>
<evidence type="ECO:0000256" key="2">
    <source>
        <dbReference type="ARBA" id="ARBA00004496"/>
    </source>
</evidence>
<dbReference type="GO" id="GO:0005737">
    <property type="term" value="C:cytoplasm"/>
    <property type="evidence" value="ECO:0007669"/>
    <property type="project" value="UniProtKB-SubCell"/>
</dbReference>
<organism evidence="9 10">
    <name type="scientific">Candidula unifasciata</name>
    <dbReference type="NCBI Taxonomy" id="100452"/>
    <lineage>
        <taxon>Eukaryota</taxon>
        <taxon>Metazoa</taxon>
        <taxon>Spiralia</taxon>
        <taxon>Lophotrochozoa</taxon>
        <taxon>Mollusca</taxon>
        <taxon>Gastropoda</taxon>
        <taxon>Heterobranchia</taxon>
        <taxon>Euthyneura</taxon>
        <taxon>Panpulmonata</taxon>
        <taxon>Eupulmonata</taxon>
        <taxon>Stylommatophora</taxon>
        <taxon>Helicina</taxon>
        <taxon>Helicoidea</taxon>
        <taxon>Geomitridae</taxon>
        <taxon>Candidula</taxon>
    </lineage>
</organism>
<evidence type="ECO:0000256" key="1">
    <source>
        <dbReference type="ARBA" id="ARBA00004123"/>
    </source>
</evidence>
<dbReference type="GO" id="GO:0005634">
    <property type="term" value="C:nucleus"/>
    <property type="evidence" value="ECO:0007669"/>
    <property type="project" value="UniProtKB-SubCell"/>
</dbReference>
<dbReference type="FunFam" id="3.30.310.50:FF:000005">
    <property type="entry name" value="L antigen family member 3"/>
    <property type="match status" value="1"/>
</dbReference>
<accession>A0A8S3YPF1</accession>